<keyword evidence="4" id="KW-0732">Signal</keyword>
<keyword evidence="8" id="KW-1185">Reference proteome</keyword>
<dbReference type="PANTHER" id="PTHR30290:SF10">
    <property type="entry name" value="PERIPLASMIC OLIGOPEPTIDE-BINDING PROTEIN-RELATED"/>
    <property type="match status" value="1"/>
</dbReference>
<feature type="domain" description="Solute-binding protein family 5" evidence="6">
    <location>
        <begin position="80"/>
        <end position="483"/>
    </location>
</feature>
<evidence type="ECO:0000256" key="5">
    <source>
        <dbReference type="SAM" id="MobiDB-lite"/>
    </source>
</evidence>
<sequence>MSTVLSEQQSEQPSEDGRRKARVEGGTVTWACNPGFPPAAIFPFTPRERIGIRNLYEFQVLMFRPLYWLGREGRPEVNPELSLAYPPEWSEDGLSVTVTLKPWQWSNGEPICADNVMFWVNMMAVKGDRLGYYVPGYFPDNLLSYEKVAEDKVRFTFDEVYSKTWVEMNQLSLITPMPKAWDRTASGPARASYDVADIPAVYDYLVAENGEWTVEANHFRGGWAESPVWSVVNGPWRLKSYTVDGVVTFVPNDKYSGPNKPHLDEFRQVQNDTDELMYERLLAGPDAPDGIQIGYLPFGMGLTDDGEDPLADSYRLVPQDVFVVRYMPFNFDNDSTAARIYKHTYVRQALQMCLDQDRAIREIYHGNAYRMDGPVPPSPANPHVSPKQRKDPMPFDVDAARELLEAHGWDTSTLPAGCVQPGEVAGCAGEGVDIGDQLSFTIRYVEGKAALTRLLEMFREDAAKAGIELKLEPVYGSVMVAEDHSPDVPSKRLWEINTWNGGWSFYGHLTGEMLFRTGGGSNFGDYSDPKADELIDRTVHSDDPEAMYAYQDYIAEQVPTIWSPGFPNRMFEVAKNLHGIEPVNPYGLINPEDWYYVEK</sequence>
<dbReference type="RefSeq" id="WP_131294851.1">
    <property type="nucleotide sequence ID" value="NZ_SJKA01000015.1"/>
</dbReference>
<comment type="subcellular location">
    <subcellularLocation>
        <location evidence="1">Cell envelope</location>
    </subcellularLocation>
</comment>
<dbReference type="Proteomes" id="UP000292695">
    <property type="component" value="Unassembled WGS sequence"/>
</dbReference>
<protein>
    <submittedName>
        <fullName evidence="7">ABC transporter substrate-binding protein</fullName>
    </submittedName>
</protein>
<comment type="similarity">
    <text evidence="2">Belongs to the bacterial solute-binding protein 5 family.</text>
</comment>
<evidence type="ECO:0000256" key="2">
    <source>
        <dbReference type="ARBA" id="ARBA00005695"/>
    </source>
</evidence>
<dbReference type="PANTHER" id="PTHR30290">
    <property type="entry name" value="PERIPLASMIC BINDING COMPONENT OF ABC TRANSPORTER"/>
    <property type="match status" value="1"/>
</dbReference>
<proteinExistence type="inferred from homology"/>
<reference evidence="7 8" key="1">
    <citation type="submission" date="2019-02" db="EMBL/GenBank/DDBJ databases">
        <title>Kribbella capetownensis sp. nov. and Kribbella speibonae sp. nov., isolated from soil.</title>
        <authorList>
            <person name="Curtis S.M."/>
            <person name="Norton I."/>
            <person name="Everest G.J."/>
            <person name="Meyers P.R."/>
        </authorList>
    </citation>
    <scope>NUCLEOTIDE SEQUENCE [LARGE SCALE GENOMIC DNA]</scope>
    <source>
        <strain evidence="7 8">DSM 27082</strain>
    </source>
</reference>
<dbReference type="SUPFAM" id="SSF53850">
    <property type="entry name" value="Periplasmic binding protein-like II"/>
    <property type="match status" value="1"/>
</dbReference>
<dbReference type="GO" id="GO:0030313">
    <property type="term" value="C:cell envelope"/>
    <property type="evidence" value="ECO:0007669"/>
    <property type="project" value="UniProtKB-SubCell"/>
</dbReference>
<accession>A0A4R0I4A7</accession>
<dbReference type="OrthoDB" id="7888869at2"/>
<name>A0A4R0I4A7_9ACTN</name>
<dbReference type="Pfam" id="PF00496">
    <property type="entry name" value="SBP_bac_5"/>
    <property type="match status" value="1"/>
</dbReference>
<comment type="caution">
    <text evidence="7">The sequence shown here is derived from an EMBL/GenBank/DDBJ whole genome shotgun (WGS) entry which is preliminary data.</text>
</comment>
<feature type="region of interest" description="Disordered" evidence="5">
    <location>
        <begin position="371"/>
        <end position="392"/>
    </location>
</feature>
<dbReference type="AlphaFoldDB" id="A0A4R0I4A7"/>
<evidence type="ECO:0000256" key="3">
    <source>
        <dbReference type="ARBA" id="ARBA00022448"/>
    </source>
</evidence>
<dbReference type="GO" id="GO:0015833">
    <property type="term" value="P:peptide transport"/>
    <property type="evidence" value="ECO:0007669"/>
    <property type="project" value="TreeGrafter"/>
</dbReference>
<dbReference type="InterPro" id="IPR030678">
    <property type="entry name" value="Peptide/Ni-bd"/>
</dbReference>
<dbReference type="Gene3D" id="3.10.105.10">
    <property type="entry name" value="Dipeptide-binding Protein, Domain 3"/>
    <property type="match status" value="1"/>
</dbReference>
<dbReference type="PIRSF" id="PIRSF002741">
    <property type="entry name" value="MppA"/>
    <property type="match status" value="1"/>
</dbReference>
<evidence type="ECO:0000256" key="1">
    <source>
        <dbReference type="ARBA" id="ARBA00004196"/>
    </source>
</evidence>
<evidence type="ECO:0000259" key="6">
    <source>
        <dbReference type="Pfam" id="PF00496"/>
    </source>
</evidence>
<dbReference type="EMBL" id="SJKA01000015">
    <property type="protein sequence ID" value="TCC24405.1"/>
    <property type="molecule type" value="Genomic_DNA"/>
</dbReference>
<dbReference type="InterPro" id="IPR000914">
    <property type="entry name" value="SBP_5_dom"/>
</dbReference>
<evidence type="ECO:0000313" key="8">
    <source>
        <dbReference type="Proteomes" id="UP000292695"/>
    </source>
</evidence>
<gene>
    <name evidence="7" type="ORF">E0H50_32715</name>
</gene>
<dbReference type="GO" id="GO:0043190">
    <property type="term" value="C:ATP-binding cassette (ABC) transporter complex"/>
    <property type="evidence" value="ECO:0007669"/>
    <property type="project" value="InterPro"/>
</dbReference>
<keyword evidence="3" id="KW-0813">Transport</keyword>
<evidence type="ECO:0000313" key="7">
    <source>
        <dbReference type="EMBL" id="TCC24405.1"/>
    </source>
</evidence>
<dbReference type="Gene3D" id="3.40.190.10">
    <property type="entry name" value="Periplasmic binding protein-like II"/>
    <property type="match status" value="1"/>
</dbReference>
<organism evidence="7 8">
    <name type="scientific">Kribbella sindirgiensis</name>
    <dbReference type="NCBI Taxonomy" id="1124744"/>
    <lineage>
        <taxon>Bacteria</taxon>
        <taxon>Bacillati</taxon>
        <taxon>Actinomycetota</taxon>
        <taxon>Actinomycetes</taxon>
        <taxon>Propionibacteriales</taxon>
        <taxon>Kribbellaceae</taxon>
        <taxon>Kribbella</taxon>
    </lineage>
</organism>
<dbReference type="InterPro" id="IPR039424">
    <property type="entry name" value="SBP_5"/>
</dbReference>
<feature type="region of interest" description="Disordered" evidence="5">
    <location>
        <begin position="1"/>
        <end position="23"/>
    </location>
</feature>
<feature type="compositionally biased region" description="Polar residues" evidence="5">
    <location>
        <begin position="1"/>
        <end position="12"/>
    </location>
</feature>
<dbReference type="GO" id="GO:0042597">
    <property type="term" value="C:periplasmic space"/>
    <property type="evidence" value="ECO:0007669"/>
    <property type="project" value="UniProtKB-ARBA"/>
</dbReference>
<dbReference type="GO" id="GO:1904680">
    <property type="term" value="F:peptide transmembrane transporter activity"/>
    <property type="evidence" value="ECO:0007669"/>
    <property type="project" value="TreeGrafter"/>
</dbReference>
<evidence type="ECO:0000256" key="4">
    <source>
        <dbReference type="ARBA" id="ARBA00022729"/>
    </source>
</evidence>